<feature type="transmembrane region" description="Helical" evidence="8">
    <location>
        <begin position="368"/>
        <end position="389"/>
    </location>
</feature>
<dbReference type="EMBL" id="CP091511">
    <property type="protein sequence ID" value="UOO90905.1"/>
    <property type="molecule type" value="Genomic_DNA"/>
</dbReference>
<dbReference type="PROSITE" id="PS50850">
    <property type="entry name" value="MFS"/>
    <property type="match status" value="1"/>
</dbReference>
<feature type="transmembrane region" description="Helical" evidence="8">
    <location>
        <begin position="282"/>
        <end position="299"/>
    </location>
</feature>
<keyword evidence="3" id="KW-0813">Transport</keyword>
<dbReference type="Proteomes" id="UP000832011">
    <property type="component" value="Chromosome"/>
</dbReference>
<dbReference type="InterPro" id="IPR011701">
    <property type="entry name" value="MFS"/>
</dbReference>
<dbReference type="CDD" id="cd17324">
    <property type="entry name" value="MFS_NepI_like"/>
    <property type="match status" value="1"/>
</dbReference>
<reference evidence="10 11" key="1">
    <citation type="journal article" date="2022" name="Res Sq">
        <title>Evolution of multicellular longitudinally dividing oral cavity symbionts (Neisseriaceae).</title>
        <authorList>
            <person name="Nyongesa S."/>
            <person name="Weber P."/>
            <person name="Bernet E."/>
            <person name="Pullido F."/>
            <person name="Nieckarz M."/>
            <person name="Delaby M."/>
            <person name="Nieves C."/>
            <person name="Viehboeck T."/>
            <person name="Krause N."/>
            <person name="Rivera-Millot A."/>
            <person name="Nakamura A."/>
            <person name="Vischer N."/>
            <person name="VanNieuwenhze M."/>
            <person name="Brun Y."/>
            <person name="Cava F."/>
            <person name="Bulgheresi S."/>
            <person name="Veyrier F."/>
        </authorList>
    </citation>
    <scope>NUCLEOTIDE SEQUENCE [LARGE SCALE GENOMIC DNA]</scope>
    <source>
        <strain evidence="10 11">SN4</strain>
    </source>
</reference>
<feature type="domain" description="Major facilitator superfamily (MFS) profile" evidence="9">
    <location>
        <begin position="14"/>
        <end position="392"/>
    </location>
</feature>
<evidence type="ECO:0000259" key="9">
    <source>
        <dbReference type="PROSITE" id="PS50850"/>
    </source>
</evidence>
<evidence type="ECO:0000256" key="2">
    <source>
        <dbReference type="ARBA" id="ARBA00008335"/>
    </source>
</evidence>
<dbReference type="InterPro" id="IPR020846">
    <property type="entry name" value="MFS_dom"/>
</dbReference>
<feature type="transmembrane region" description="Helical" evidence="8">
    <location>
        <begin position="12"/>
        <end position="36"/>
    </location>
</feature>
<keyword evidence="11" id="KW-1185">Reference proteome</keyword>
<dbReference type="InterPro" id="IPR036259">
    <property type="entry name" value="MFS_trans_sf"/>
</dbReference>
<accession>A0ABY4E6A4</accession>
<evidence type="ECO:0000256" key="5">
    <source>
        <dbReference type="ARBA" id="ARBA00022692"/>
    </source>
</evidence>
<sequence>MTEVQTAERINIGLALSVFVIGVFAFLEVYAIQAILPNLMHDFQATPAQIGFTVGATVLAVAIMSPFMGMLSDAIGRKSVIVASLLFLAFPTAMLGFSDSLSQMNVWRFLQGLAVPGITVVLIAYIGEEFSGKAMTRLMTLYVSGTVLGGFSGRFILGHLTEYMSWQHAFWVMAAMMLAGVVMAATQLPASKNFVANAHLKPALQGLWSHLHNRYVLSAMLLGSCVLFSLVGCFTFINLHLAAEPYRLGSADLANIYMVYLIGMVITPLSTQIISRFGAKKTVLMAVSVSMLGVVGTLATPLWGIVLALAIMSTGVFITQAATISYIAKNVTQNRSLASGLYYMGYYTGGTIGATVCGLAYARGVWSMTVVTLLAVQVFALLVASYIMVARKAS</sequence>
<dbReference type="SUPFAM" id="SSF103473">
    <property type="entry name" value="MFS general substrate transporter"/>
    <property type="match status" value="1"/>
</dbReference>
<evidence type="ECO:0000313" key="10">
    <source>
        <dbReference type="EMBL" id="UOO90905.1"/>
    </source>
</evidence>
<keyword evidence="4" id="KW-1003">Cell membrane</keyword>
<dbReference type="PANTHER" id="PTHR43271:SF2">
    <property type="entry name" value="BLL2771 PROTEIN"/>
    <property type="match status" value="1"/>
</dbReference>
<evidence type="ECO:0000256" key="6">
    <source>
        <dbReference type="ARBA" id="ARBA00022989"/>
    </source>
</evidence>
<keyword evidence="7 8" id="KW-0472">Membrane</keyword>
<evidence type="ECO:0000256" key="7">
    <source>
        <dbReference type="ARBA" id="ARBA00023136"/>
    </source>
</evidence>
<feature type="transmembrane region" description="Helical" evidence="8">
    <location>
        <begin position="215"/>
        <end position="237"/>
    </location>
</feature>
<organism evidence="10 11">
    <name type="scientific">Vitreoscilla massiliensis</name>
    <dbReference type="NCBI Taxonomy" id="1689272"/>
    <lineage>
        <taxon>Bacteria</taxon>
        <taxon>Pseudomonadati</taxon>
        <taxon>Pseudomonadota</taxon>
        <taxon>Betaproteobacteria</taxon>
        <taxon>Neisseriales</taxon>
        <taxon>Neisseriaceae</taxon>
        <taxon>Vitreoscilla</taxon>
    </lineage>
</organism>
<feature type="transmembrane region" description="Helical" evidence="8">
    <location>
        <begin position="257"/>
        <end position="275"/>
    </location>
</feature>
<feature type="transmembrane region" description="Helical" evidence="8">
    <location>
        <begin position="169"/>
        <end position="190"/>
    </location>
</feature>
<comment type="subcellular location">
    <subcellularLocation>
        <location evidence="1">Cell membrane</location>
        <topology evidence="1">Multi-pass membrane protein</topology>
    </subcellularLocation>
</comment>
<comment type="similarity">
    <text evidence="2">Belongs to the major facilitator superfamily.</text>
</comment>
<evidence type="ECO:0000256" key="1">
    <source>
        <dbReference type="ARBA" id="ARBA00004651"/>
    </source>
</evidence>
<evidence type="ECO:0000256" key="4">
    <source>
        <dbReference type="ARBA" id="ARBA00022475"/>
    </source>
</evidence>
<dbReference type="Gene3D" id="1.20.1250.20">
    <property type="entry name" value="MFS general substrate transporter like domains"/>
    <property type="match status" value="1"/>
</dbReference>
<dbReference type="InterPro" id="IPR005829">
    <property type="entry name" value="Sugar_transporter_CS"/>
</dbReference>
<keyword evidence="5 8" id="KW-0812">Transmembrane</keyword>
<name>A0ABY4E6A4_9NEIS</name>
<proteinExistence type="inferred from homology"/>
<feature type="transmembrane region" description="Helical" evidence="8">
    <location>
        <begin position="48"/>
        <end position="68"/>
    </location>
</feature>
<feature type="transmembrane region" description="Helical" evidence="8">
    <location>
        <begin position="305"/>
        <end position="328"/>
    </location>
</feature>
<dbReference type="PROSITE" id="PS00216">
    <property type="entry name" value="SUGAR_TRANSPORT_1"/>
    <property type="match status" value="1"/>
</dbReference>
<feature type="transmembrane region" description="Helical" evidence="8">
    <location>
        <begin position="340"/>
        <end position="362"/>
    </location>
</feature>
<dbReference type="RefSeq" id="WP_058305315.1">
    <property type="nucleotide sequence ID" value="NZ_CABKVG010000006.1"/>
</dbReference>
<protein>
    <submittedName>
        <fullName evidence="10">MFS transporter</fullName>
    </submittedName>
</protein>
<evidence type="ECO:0000256" key="3">
    <source>
        <dbReference type="ARBA" id="ARBA00022448"/>
    </source>
</evidence>
<evidence type="ECO:0000313" key="11">
    <source>
        <dbReference type="Proteomes" id="UP000832011"/>
    </source>
</evidence>
<keyword evidence="6 8" id="KW-1133">Transmembrane helix</keyword>
<gene>
    <name evidence="10" type="ORF">LVJ82_08065</name>
</gene>
<dbReference type="Pfam" id="PF07690">
    <property type="entry name" value="MFS_1"/>
    <property type="match status" value="1"/>
</dbReference>
<feature type="transmembrane region" description="Helical" evidence="8">
    <location>
        <begin position="109"/>
        <end position="127"/>
    </location>
</feature>
<feature type="transmembrane region" description="Helical" evidence="8">
    <location>
        <begin position="139"/>
        <end position="157"/>
    </location>
</feature>
<dbReference type="PANTHER" id="PTHR43271">
    <property type="entry name" value="BLL2771 PROTEIN"/>
    <property type="match status" value="1"/>
</dbReference>
<evidence type="ECO:0000256" key="8">
    <source>
        <dbReference type="SAM" id="Phobius"/>
    </source>
</evidence>
<feature type="transmembrane region" description="Helical" evidence="8">
    <location>
        <begin position="80"/>
        <end position="97"/>
    </location>
</feature>